<dbReference type="PANTHER" id="PTHR48207:SF3">
    <property type="entry name" value="SUCCINATE--HYDROXYMETHYLGLUTARATE COA-TRANSFERASE"/>
    <property type="match status" value="1"/>
</dbReference>
<evidence type="ECO:0000313" key="2">
    <source>
        <dbReference type="EMBL" id="MCT7943322.1"/>
    </source>
</evidence>
<dbReference type="PANTHER" id="PTHR48207">
    <property type="entry name" value="SUCCINATE--HYDROXYMETHYLGLUTARATE COA-TRANSFERASE"/>
    <property type="match status" value="1"/>
</dbReference>
<dbReference type="Proteomes" id="UP001155546">
    <property type="component" value="Unassembled WGS sequence"/>
</dbReference>
<name>A0A9X3AQV4_9GAMM</name>
<reference evidence="2" key="1">
    <citation type="journal article" date="2023" name="Int. J. Syst. Evol. Microbiol.">
        <title>&lt;i&gt;Shewanella septentrionalis&lt;/i&gt; sp. nov. and &lt;i&gt;Shewanella holmiensis&lt;/i&gt; sp. nov., isolated from Baltic Sea water and sediments.</title>
        <authorList>
            <person name="Martin-Rodriguez A.J."/>
            <person name="Thorell K."/>
            <person name="Joffre E."/>
            <person name="Jensie-Markopoulos S."/>
            <person name="Moore E.R.B."/>
            <person name="Sjoling A."/>
        </authorList>
    </citation>
    <scope>NUCLEOTIDE SEQUENCE</scope>
    <source>
        <strain evidence="2">SP1S2-7</strain>
    </source>
</reference>
<evidence type="ECO:0000256" key="1">
    <source>
        <dbReference type="ARBA" id="ARBA00022679"/>
    </source>
</evidence>
<organism evidence="2 3">
    <name type="scientific">Shewanella holmiensis</name>
    <dbReference type="NCBI Taxonomy" id="2952222"/>
    <lineage>
        <taxon>Bacteria</taxon>
        <taxon>Pseudomonadati</taxon>
        <taxon>Pseudomonadota</taxon>
        <taxon>Gammaproteobacteria</taxon>
        <taxon>Alteromonadales</taxon>
        <taxon>Shewanellaceae</taxon>
        <taxon>Shewanella</taxon>
    </lineage>
</organism>
<protein>
    <submittedName>
        <fullName evidence="2">CoA transferase</fullName>
    </submittedName>
</protein>
<keyword evidence="1 2" id="KW-0808">Transferase</keyword>
<dbReference type="AlphaFoldDB" id="A0A9X3AQV4"/>
<comment type="caution">
    <text evidence="2">The sequence shown here is derived from an EMBL/GenBank/DDBJ whole genome shotgun (WGS) entry which is preliminary data.</text>
</comment>
<evidence type="ECO:0000313" key="3">
    <source>
        <dbReference type="Proteomes" id="UP001155546"/>
    </source>
</evidence>
<dbReference type="InterPro" id="IPR023606">
    <property type="entry name" value="CoA-Trfase_III_dom_1_sf"/>
</dbReference>
<dbReference type="EMBL" id="JAMTCD010000027">
    <property type="protein sequence ID" value="MCT7943322.1"/>
    <property type="molecule type" value="Genomic_DNA"/>
</dbReference>
<dbReference type="InterPro" id="IPR044855">
    <property type="entry name" value="CoA-Trfase_III_dom3_sf"/>
</dbReference>
<keyword evidence="3" id="KW-1185">Reference proteome</keyword>
<dbReference type="Gene3D" id="3.30.1540.10">
    <property type="entry name" value="formyl-coa transferase, domain 3"/>
    <property type="match status" value="1"/>
</dbReference>
<dbReference type="SUPFAM" id="SSF89796">
    <property type="entry name" value="CoA-transferase family III (CaiB/BaiF)"/>
    <property type="match status" value="1"/>
</dbReference>
<dbReference type="InterPro" id="IPR003673">
    <property type="entry name" value="CoA-Trfase_fam_III"/>
</dbReference>
<sequence length="387" mass="41843">MNNTSNTPLDGIRVLDFTQAEQGPAGTLMLADFGADVIKVERPGAGDLSRHTVGGTSVEALNNPTYVAMNRNKRSMEIDTKSEAGKQIIYELVKEMDVVVNNFRPGVMDKLGLGYEKLKEINPGIIFASATGYGPVGPYAEKPGQDMVAQALSGVMAVTADASIPSSIYPTALCDYTGAMHLCQGIMAALIGRGKTGKGRKVEVCLYDSMLSMQMQEAAYWSKYKQVLNWAAMPLAGHFMATDGPIVVIGAFMPNPLKAMCAALEIDDLTVPYPDMASQIKNKALIQNTLRQEIAKYTMADALARFDGQDVLCAPVRTLSEAMDDPQTKINHMKIEIDHPILGKMDVVGCPVHFDGEAVSLRHMAPQLGEHTEEILREFGLDGKNAG</sequence>
<dbReference type="GO" id="GO:0008410">
    <property type="term" value="F:CoA-transferase activity"/>
    <property type="evidence" value="ECO:0007669"/>
    <property type="project" value="TreeGrafter"/>
</dbReference>
<dbReference type="Pfam" id="PF02515">
    <property type="entry name" value="CoA_transf_3"/>
    <property type="match status" value="1"/>
</dbReference>
<accession>A0A9X3AQV4</accession>
<dbReference type="Gene3D" id="3.40.50.10540">
    <property type="entry name" value="Crotonobetainyl-coa:carnitine coa-transferase, domain 1"/>
    <property type="match status" value="1"/>
</dbReference>
<gene>
    <name evidence="2" type="ORF">NE535_16260</name>
</gene>
<dbReference type="RefSeq" id="WP_261299659.1">
    <property type="nucleotide sequence ID" value="NZ_JAMTCD010000027.1"/>
</dbReference>
<dbReference type="InterPro" id="IPR050483">
    <property type="entry name" value="CoA-transferase_III_domain"/>
</dbReference>
<proteinExistence type="predicted"/>